<gene>
    <name evidence="1" type="ORF">BDN72DRAFT_305663</name>
</gene>
<sequence>MCLWVPSAPIPNMPESSSSSSSTSTTLLSLPTELLIRVLSHLDDPKLYDLILASRSLHACSLHTLFQRNFPALRKGRLYLDTGRDHQIHFLLPALHGSLDLTDVLLINIVFESPNLSRFFEEVRILTALVERLPQVKTFFVELTGQARSFGSANTLEMLEALRGMFEAVLRKGCTSLDVQERTGLWGPLFCPPKPQQIEQRRRKFVLKDLFCSMPSSGLFSGKKKATPGETTKRVKGLEKIWKETEHLKIKEVELEKKGEGAKEVVVPPGQLDDIEEGEPSVTVESSSRMNWTKDILFNGQIRIETELFFHPPWIDWTLSLFNHTGLAVLSISMDSFSVKDIVSHILPKIYIPGLQNFALRGHKMDMGSLAGFLERHGETLRNITLDLPKQEGDGGVGRVQDGAMAGPTNIDSDTISLSGDSSVTTKGAPPEPRPIRFYFPKVEQLCLTPSCVKWFFQNMVNSTKSHPQPTAASNPTSPKPATPPNLHLLPRLILLQISSGHYTDSSTFFAELDESLETLSEFISTIPPLPANRISSWFYNFIINTCSLGVTSYAAWFRSHSVRGTSSPLNALQTVTYLQLQNSYLSLKRTEAEFVALPGFLKLFKGVKSFGWPLVQEEVVKKLDEEYWKELKRSCPSVQEMYWSSPRLKLALDENGKARWIDSHTGKEVQRS</sequence>
<accession>A0ACD3ADL2</accession>
<reference evidence="1 2" key="1">
    <citation type="journal article" date="2019" name="Nat. Ecol. Evol.">
        <title>Megaphylogeny resolves global patterns of mushroom evolution.</title>
        <authorList>
            <person name="Varga T."/>
            <person name="Krizsan K."/>
            <person name="Foldi C."/>
            <person name="Dima B."/>
            <person name="Sanchez-Garcia M."/>
            <person name="Sanchez-Ramirez S."/>
            <person name="Szollosi G.J."/>
            <person name="Szarkandi J.G."/>
            <person name="Papp V."/>
            <person name="Albert L."/>
            <person name="Andreopoulos W."/>
            <person name="Angelini C."/>
            <person name="Antonin V."/>
            <person name="Barry K.W."/>
            <person name="Bougher N.L."/>
            <person name="Buchanan P."/>
            <person name="Buyck B."/>
            <person name="Bense V."/>
            <person name="Catcheside P."/>
            <person name="Chovatia M."/>
            <person name="Cooper J."/>
            <person name="Damon W."/>
            <person name="Desjardin D."/>
            <person name="Finy P."/>
            <person name="Geml J."/>
            <person name="Haridas S."/>
            <person name="Hughes K."/>
            <person name="Justo A."/>
            <person name="Karasinski D."/>
            <person name="Kautmanova I."/>
            <person name="Kiss B."/>
            <person name="Kocsube S."/>
            <person name="Kotiranta H."/>
            <person name="LaButti K.M."/>
            <person name="Lechner B.E."/>
            <person name="Liimatainen K."/>
            <person name="Lipzen A."/>
            <person name="Lukacs Z."/>
            <person name="Mihaltcheva S."/>
            <person name="Morgado L.N."/>
            <person name="Niskanen T."/>
            <person name="Noordeloos M.E."/>
            <person name="Ohm R.A."/>
            <person name="Ortiz-Santana B."/>
            <person name="Ovrebo C."/>
            <person name="Racz N."/>
            <person name="Riley R."/>
            <person name="Savchenko A."/>
            <person name="Shiryaev A."/>
            <person name="Soop K."/>
            <person name="Spirin V."/>
            <person name="Szebenyi C."/>
            <person name="Tomsovsky M."/>
            <person name="Tulloss R.E."/>
            <person name="Uehling J."/>
            <person name="Grigoriev I.V."/>
            <person name="Vagvolgyi C."/>
            <person name="Papp T."/>
            <person name="Martin F.M."/>
            <person name="Miettinen O."/>
            <person name="Hibbett D.S."/>
            <person name="Nagy L.G."/>
        </authorList>
    </citation>
    <scope>NUCLEOTIDE SEQUENCE [LARGE SCALE GENOMIC DNA]</scope>
    <source>
        <strain evidence="1 2">NL-1719</strain>
    </source>
</reference>
<proteinExistence type="predicted"/>
<evidence type="ECO:0000313" key="1">
    <source>
        <dbReference type="EMBL" id="TFK63699.1"/>
    </source>
</evidence>
<name>A0ACD3ADL2_9AGAR</name>
<protein>
    <submittedName>
        <fullName evidence="1">Uncharacterized protein</fullName>
    </submittedName>
</protein>
<dbReference type="EMBL" id="ML208509">
    <property type="protein sequence ID" value="TFK63699.1"/>
    <property type="molecule type" value="Genomic_DNA"/>
</dbReference>
<organism evidence="1 2">
    <name type="scientific">Pluteus cervinus</name>
    <dbReference type="NCBI Taxonomy" id="181527"/>
    <lineage>
        <taxon>Eukaryota</taxon>
        <taxon>Fungi</taxon>
        <taxon>Dikarya</taxon>
        <taxon>Basidiomycota</taxon>
        <taxon>Agaricomycotina</taxon>
        <taxon>Agaricomycetes</taxon>
        <taxon>Agaricomycetidae</taxon>
        <taxon>Agaricales</taxon>
        <taxon>Pluteineae</taxon>
        <taxon>Pluteaceae</taxon>
        <taxon>Pluteus</taxon>
    </lineage>
</organism>
<evidence type="ECO:0000313" key="2">
    <source>
        <dbReference type="Proteomes" id="UP000308600"/>
    </source>
</evidence>
<dbReference type="Proteomes" id="UP000308600">
    <property type="component" value="Unassembled WGS sequence"/>
</dbReference>
<keyword evidence="2" id="KW-1185">Reference proteome</keyword>